<name>A0A8B7IS39_9AVES</name>
<keyword evidence="1" id="KW-0812">Transmembrane</keyword>
<proteinExistence type="predicted"/>
<keyword evidence="3" id="KW-1185">Reference proteome</keyword>
<dbReference type="Proteomes" id="UP001652627">
    <property type="component" value="Chromosome 13"/>
</dbReference>
<keyword evidence="1" id="KW-0472">Membrane</keyword>
<organism evidence="3 4">
    <name type="scientific">Apteryx mantelli</name>
    <name type="common">North Island brown kiwi</name>
    <dbReference type="NCBI Taxonomy" id="2696672"/>
    <lineage>
        <taxon>Eukaryota</taxon>
        <taxon>Metazoa</taxon>
        <taxon>Chordata</taxon>
        <taxon>Craniata</taxon>
        <taxon>Vertebrata</taxon>
        <taxon>Euteleostomi</taxon>
        <taxon>Archelosauria</taxon>
        <taxon>Archosauria</taxon>
        <taxon>Dinosauria</taxon>
        <taxon>Saurischia</taxon>
        <taxon>Theropoda</taxon>
        <taxon>Coelurosauria</taxon>
        <taxon>Aves</taxon>
        <taxon>Palaeognathae</taxon>
        <taxon>Apterygiformes</taxon>
        <taxon>Apterygidae</taxon>
        <taxon>Apteryx</taxon>
    </lineage>
</organism>
<dbReference type="InterPro" id="IPR055331">
    <property type="entry name" value="FMR1-like"/>
</dbReference>
<evidence type="ECO:0000256" key="1">
    <source>
        <dbReference type="SAM" id="Phobius"/>
    </source>
</evidence>
<dbReference type="PANTHER" id="PTHR37360">
    <property type="entry name" value="FRAGILE X MENTAL RETARDATION 1 NEIGHBOR PROTEIN"/>
    <property type="match status" value="1"/>
</dbReference>
<accession>A0A8B7IS39</accession>
<keyword evidence="2" id="KW-0732">Signal</keyword>
<evidence type="ECO:0000313" key="3">
    <source>
        <dbReference type="Proteomes" id="UP001652627"/>
    </source>
</evidence>
<feature type="chain" id="PRO_5045034731" evidence="2">
    <location>
        <begin position="29"/>
        <end position="195"/>
    </location>
</feature>
<evidence type="ECO:0000313" key="4">
    <source>
        <dbReference type="RefSeq" id="XP_013801737.2"/>
    </source>
</evidence>
<dbReference type="RefSeq" id="XP_013801737.2">
    <property type="nucleotide sequence ID" value="XM_013946283.2"/>
</dbReference>
<dbReference type="PANTHER" id="PTHR37360:SF1">
    <property type="entry name" value="FMR1 NEIGHBOR PROTEIN"/>
    <property type="match status" value="1"/>
</dbReference>
<dbReference type="KEGG" id="aam:106487522"/>
<dbReference type="OrthoDB" id="9837391at2759"/>
<feature type="transmembrane region" description="Helical" evidence="1">
    <location>
        <begin position="117"/>
        <end position="139"/>
    </location>
</feature>
<evidence type="ECO:0000256" key="2">
    <source>
        <dbReference type="SAM" id="SignalP"/>
    </source>
</evidence>
<dbReference type="GeneID" id="106487522"/>
<gene>
    <name evidence="4" type="primary">FMR1NB</name>
</gene>
<sequence>MLQGVTGTHLLWNCVILMMFHSIGSSFASPTQHVLEKSEVAPSKFKVKLKDASEALVNFFAPMTCRHKDKQALIPCRVGENINTTECLENKCCPSKTSHELKCYTPFKDNLQLTFRLFVLGAGGFFILGCLPFCCCACLRRSQCFNPLRSASKEVEQIVQKKRAHSENNHGFLSDLLKKNSKGHKSKKKGKLNYS</sequence>
<dbReference type="AlphaFoldDB" id="A0A8B7IS39"/>
<reference evidence="4" key="1">
    <citation type="submission" date="2025-08" db="UniProtKB">
        <authorList>
            <consortium name="RefSeq"/>
        </authorList>
    </citation>
    <scope>IDENTIFICATION</scope>
    <source>
        <tissue evidence="4">Blood</tissue>
    </source>
</reference>
<keyword evidence="1" id="KW-1133">Transmembrane helix</keyword>
<protein>
    <submittedName>
        <fullName evidence="4">FMR1 neighbor protein</fullName>
    </submittedName>
</protein>
<dbReference type="CTD" id="158521"/>
<feature type="signal peptide" evidence="2">
    <location>
        <begin position="1"/>
        <end position="28"/>
    </location>
</feature>